<proteinExistence type="predicted"/>
<dbReference type="EMBL" id="CP000690">
    <property type="protein sequence ID" value="ABQ28970.1"/>
    <property type="molecule type" value="Genomic_DNA"/>
</dbReference>
<geneLocation type="plasmid" evidence="1 2">
    <name>pACRY02</name>
</geneLocation>
<reference evidence="1 2" key="1">
    <citation type="submission" date="2007-05" db="EMBL/GenBank/DDBJ databases">
        <title>Complete sequence of plasmid2 pACRY02 of Acidiphilium cryptum JF-5.</title>
        <authorList>
            <consortium name="US DOE Joint Genome Institute"/>
            <person name="Copeland A."/>
            <person name="Lucas S."/>
            <person name="Lapidus A."/>
            <person name="Barry K."/>
            <person name="Detter J.C."/>
            <person name="Glavina del Rio T."/>
            <person name="Hammon N."/>
            <person name="Israni S."/>
            <person name="Dalin E."/>
            <person name="Tice H."/>
            <person name="Pitluck S."/>
            <person name="Sims D."/>
            <person name="Brettin T."/>
            <person name="Bruce D."/>
            <person name="Han C."/>
            <person name="Schmutz J."/>
            <person name="Larimer F."/>
            <person name="Land M."/>
            <person name="Hauser L."/>
            <person name="Kyrpides N."/>
            <person name="Kim E."/>
            <person name="Magnuson T."/>
            <person name="Richardson P."/>
        </authorList>
    </citation>
    <scope>NUCLEOTIDE SEQUENCE [LARGE SCALE GENOMIC DNA]</scope>
    <source>
        <strain evidence="1 2">JF-5</strain>
        <plasmid evidence="2">Plasmid pACRY02</plasmid>
    </source>
</reference>
<dbReference type="AlphaFoldDB" id="A5FTN8"/>
<organism evidence="1 2">
    <name type="scientific">Acidiphilium cryptum (strain JF-5)</name>
    <dbReference type="NCBI Taxonomy" id="349163"/>
    <lineage>
        <taxon>Bacteria</taxon>
        <taxon>Pseudomonadati</taxon>
        <taxon>Pseudomonadota</taxon>
        <taxon>Alphaproteobacteria</taxon>
        <taxon>Acetobacterales</taxon>
        <taxon>Acidocellaceae</taxon>
        <taxon>Acidiphilium</taxon>
    </lineage>
</organism>
<dbReference type="KEGG" id="acr:Acry_3359"/>
<dbReference type="RefSeq" id="WP_011930684.1">
    <property type="nucleotide sequence ID" value="NC_009468.1"/>
</dbReference>
<protein>
    <submittedName>
        <fullName evidence="1">Uncharacterized protein</fullName>
    </submittedName>
</protein>
<dbReference type="Proteomes" id="UP000000245">
    <property type="component" value="Plasmid pACRY02"/>
</dbReference>
<evidence type="ECO:0000313" key="1">
    <source>
        <dbReference type="EMBL" id="ABQ28970.1"/>
    </source>
</evidence>
<evidence type="ECO:0000313" key="2">
    <source>
        <dbReference type="Proteomes" id="UP000000245"/>
    </source>
</evidence>
<sequence>MLLCDQVVAMRNRILAVPGALQAATSSIQRIVSVADTLPSAPRFILANDVTEALITSSIDYPEALTGCIDAIRIPWRCAWFEWDDDFARDTWRRAHVRQRVQDDNFMPKRVGFIVETDEGGRRGEISVLWPVPESDGKGGLTSNYDGMVMSNLPTVHFDLDRQDLDARVMVGAASLERATGIPIPEIGFNNELEPGRARYLDRIRATMMMDWSNSGVAKLITHLGHYNPVEFVSNAVADIWSEYCMLVPAAAMMNARQAVRTAPVDRTRLNKARLKSGRSPLLDHQVVSMNVSPEERAERRRVAAGGAARPRATHWVRGHLVHRGGTIFWRRPHIRMGVGDVPVGRTVRVHGQPEIRPEVDDMPAPGQ</sequence>
<keyword evidence="2" id="KW-1185">Reference proteome</keyword>
<dbReference type="HOGENOM" id="CLU_751482_0_0_5"/>
<accession>A5FTN8</accession>
<name>A5FTN8_ACICJ</name>
<gene>
    <name evidence="1" type="ordered locus">Acry_3359</name>
</gene>
<keyword evidence="1" id="KW-0614">Plasmid</keyword>